<evidence type="ECO:0000313" key="3">
    <source>
        <dbReference type="Proteomes" id="UP000886998"/>
    </source>
</evidence>
<proteinExistence type="predicted"/>
<dbReference type="Proteomes" id="UP000886998">
    <property type="component" value="Unassembled WGS sequence"/>
</dbReference>
<keyword evidence="3" id="KW-1185">Reference proteome</keyword>
<evidence type="ECO:0000256" key="1">
    <source>
        <dbReference type="SAM" id="Phobius"/>
    </source>
</evidence>
<dbReference type="AlphaFoldDB" id="A0A8X6YWE3"/>
<keyword evidence="1" id="KW-1133">Transmembrane helix</keyword>
<dbReference type="EMBL" id="BMAV01023407">
    <property type="protein sequence ID" value="GFY79104.1"/>
    <property type="molecule type" value="Genomic_DNA"/>
</dbReference>
<accession>A0A8X6YWE3</accession>
<organism evidence="2 3">
    <name type="scientific">Trichonephila inaurata madagascariensis</name>
    <dbReference type="NCBI Taxonomy" id="2747483"/>
    <lineage>
        <taxon>Eukaryota</taxon>
        <taxon>Metazoa</taxon>
        <taxon>Ecdysozoa</taxon>
        <taxon>Arthropoda</taxon>
        <taxon>Chelicerata</taxon>
        <taxon>Arachnida</taxon>
        <taxon>Araneae</taxon>
        <taxon>Araneomorphae</taxon>
        <taxon>Entelegynae</taxon>
        <taxon>Araneoidea</taxon>
        <taxon>Nephilidae</taxon>
        <taxon>Trichonephila</taxon>
        <taxon>Trichonephila inaurata</taxon>
    </lineage>
</organism>
<feature type="transmembrane region" description="Helical" evidence="1">
    <location>
        <begin position="21"/>
        <end position="39"/>
    </location>
</feature>
<name>A0A8X6YWE3_9ARAC</name>
<evidence type="ECO:0000313" key="2">
    <source>
        <dbReference type="EMBL" id="GFY79104.1"/>
    </source>
</evidence>
<gene>
    <name evidence="2" type="ORF">TNIN_127901</name>
</gene>
<dbReference type="OrthoDB" id="6468653at2759"/>
<comment type="caution">
    <text evidence="2">The sequence shown here is derived from an EMBL/GenBank/DDBJ whole genome shotgun (WGS) entry which is preliminary data.</text>
</comment>
<sequence length="94" mass="10558">MALMHYKMEKEKNSSQYISRYLTYICLLSLLVGSVALLGNTKSRRGSISDERPIVINNHCRGPIQPVQLFHVGNALSPVLVTDLPEITREATYP</sequence>
<reference evidence="2" key="1">
    <citation type="submission" date="2020-08" db="EMBL/GenBank/DDBJ databases">
        <title>Multicomponent nature underlies the extraordinary mechanical properties of spider dragline silk.</title>
        <authorList>
            <person name="Kono N."/>
            <person name="Nakamura H."/>
            <person name="Mori M."/>
            <person name="Yoshida Y."/>
            <person name="Ohtoshi R."/>
            <person name="Malay A.D."/>
            <person name="Moran D.A.P."/>
            <person name="Tomita M."/>
            <person name="Numata K."/>
            <person name="Arakawa K."/>
        </authorList>
    </citation>
    <scope>NUCLEOTIDE SEQUENCE</scope>
</reference>
<protein>
    <submittedName>
        <fullName evidence="2">Uncharacterized protein</fullName>
    </submittedName>
</protein>
<keyword evidence="1" id="KW-0812">Transmembrane</keyword>
<keyword evidence="1" id="KW-0472">Membrane</keyword>